<keyword evidence="5" id="KW-0156">Chromatin regulator</keyword>
<dbReference type="Ensembl" id="ENSOMYT00000075625.2">
    <property type="protein sequence ID" value="ENSOMYP00000069435.2"/>
    <property type="gene ID" value="ENSOMYG00000032204.2"/>
</dbReference>
<evidence type="ECO:0000256" key="1">
    <source>
        <dbReference type="ARBA" id="ARBA00004123"/>
    </source>
</evidence>
<evidence type="ECO:0000256" key="8">
    <source>
        <dbReference type="ARBA" id="ARBA00023163"/>
    </source>
</evidence>
<feature type="region of interest" description="Disordered" evidence="10">
    <location>
        <begin position="549"/>
        <end position="573"/>
    </location>
</feature>
<dbReference type="GO" id="GO:0003682">
    <property type="term" value="F:chromatin binding"/>
    <property type="evidence" value="ECO:0007669"/>
    <property type="project" value="TreeGrafter"/>
</dbReference>
<dbReference type="CDD" id="cd14456">
    <property type="entry name" value="Menin"/>
    <property type="match status" value="1"/>
</dbReference>
<sequence length="573" mass="63449">MGLHSAQKKHFPLKGIDGVVALFDAELRKPEPDLALLSLVLGFVEHFLAVNRVIPINVPGVRFEPLEPDCPNSCFPTVELGMLSALRERFTAQIRGAVDLSQYRRPAGGSSRELVKKVSDVIWNSLSRSYFKDRAHIQSLFSLITGTKLDSSGVAFAVVAACQVLGLRDVHLALSEDHAWVIFGKNGEETAEVTWHGKGNEDRRGQTVAAGVGERTKLVLNRSLPLLCHRYPMAMGTLADLEDQEPLPGKENPYTIHLQAVNSAKKYYNNEHIYPFMYLAGYHYRHREVREALGAWAEAAQVMQDYNYFREDEEIYKEFFDIANDVIPTLLKETAAAAESGGEGGEKDQPIQAAALSALQDPECFAHLLRFYDGICKWEEGSPTPVLHVGWATYLVQSLSRFDAQIRQKVSIITKELEPQDDDDQSSEDPREGRRRGPRRESKLEDQASPPTQSTTPVPPPTQPAQAKKVGGEGGTRRRSSGLRGGDPEGKAKSPSPVPSPAQQLPSPSMGPLVAFQSKKMKGMKELLSAAKINSSAIKLQLTAQSQVQMKRQKSTQSGDYTMSFMKRQRKSL</sequence>
<evidence type="ECO:0000313" key="12">
    <source>
        <dbReference type="Proteomes" id="UP000694395"/>
    </source>
</evidence>
<accession>A0A8C7SKE1</accession>
<keyword evidence="7" id="KW-0238">DNA-binding</keyword>
<evidence type="ECO:0000256" key="9">
    <source>
        <dbReference type="ARBA" id="ARBA00023242"/>
    </source>
</evidence>
<reference evidence="11" key="3">
    <citation type="submission" date="2025-09" db="UniProtKB">
        <authorList>
            <consortium name="Ensembl"/>
        </authorList>
    </citation>
    <scope>IDENTIFICATION</scope>
</reference>
<dbReference type="GO" id="GO:0008285">
    <property type="term" value="P:negative regulation of cell population proliferation"/>
    <property type="evidence" value="ECO:0007669"/>
    <property type="project" value="TreeGrafter"/>
</dbReference>
<evidence type="ECO:0000256" key="4">
    <source>
        <dbReference type="ARBA" id="ARBA00022553"/>
    </source>
</evidence>
<dbReference type="GO" id="GO:0006357">
    <property type="term" value="P:regulation of transcription by RNA polymerase II"/>
    <property type="evidence" value="ECO:0007669"/>
    <property type="project" value="TreeGrafter"/>
</dbReference>
<protein>
    <recommendedName>
        <fullName evidence="2">Menin</fullName>
    </recommendedName>
</protein>
<dbReference type="InterPro" id="IPR007747">
    <property type="entry name" value="Menin"/>
</dbReference>
<comment type="subcellular location">
    <subcellularLocation>
        <location evidence="1">Nucleus</location>
    </subcellularLocation>
</comment>
<evidence type="ECO:0000256" key="5">
    <source>
        <dbReference type="ARBA" id="ARBA00022853"/>
    </source>
</evidence>
<keyword evidence="8" id="KW-0804">Transcription</keyword>
<dbReference type="Pfam" id="PF05053">
    <property type="entry name" value="Menin"/>
    <property type="match status" value="2"/>
</dbReference>
<evidence type="ECO:0000256" key="10">
    <source>
        <dbReference type="SAM" id="MobiDB-lite"/>
    </source>
</evidence>
<feature type="compositionally biased region" description="Polar residues" evidence="10">
    <location>
        <begin position="549"/>
        <end position="561"/>
    </location>
</feature>
<keyword evidence="4" id="KW-0597">Phosphoprotein</keyword>
<reference evidence="11" key="1">
    <citation type="submission" date="2020-07" db="EMBL/GenBank/DDBJ databases">
        <title>A long reads based de novo assembly of the rainbow trout Arlee double haploid line genome.</title>
        <authorList>
            <person name="Gao G."/>
            <person name="Palti Y."/>
        </authorList>
    </citation>
    <scope>NUCLEOTIDE SEQUENCE [LARGE SCALE GENOMIC DNA]</scope>
</reference>
<feature type="region of interest" description="Disordered" evidence="10">
    <location>
        <begin position="415"/>
        <end position="513"/>
    </location>
</feature>
<evidence type="ECO:0000256" key="3">
    <source>
        <dbReference type="ARBA" id="ARBA00022491"/>
    </source>
</evidence>
<proteinExistence type="predicted"/>
<dbReference type="PANTHER" id="PTHR12693:SF3">
    <property type="entry name" value="MENIN"/>
    <property type="match status" value="1"/>
</dbReference>
<dbReference type="GO" id="GO:0000785">
    <property type="term" value="C:chromatin"/>
    <property type="evidence" value="ECO:0007669"/>
    <property type="project" value="TreeGrafter"/>
</dbReference>
<keyword evidence="3" id="KW-0678">Repressor</keyword>
<keyword evidence="6" id="KW-0805">Transcription regulation</keyword>
<dbReference type="GO" id="GO:0045786">
    <property type="term" value="P:negative regulation of cell cycle"/>
    <property type="evidence" value="ECO:0007669"/>
    <property type="project" value="TreeGrafter"/>
</dbReference>
<dbReference type="GO" id="GO:0035097">
    <property type="term" value="C:histone methyltransferase complex"/>
    <property type="evidence" value="ECO:0007669"/>
    <property type="project" value="TreeGrafter"/>
</dbReference>
<keyword evidence="12" id="KW-1185">Reference proteome</keyword>
<dbReference type="GeneTree" id="ENSGT00390000014237"/>
<feature type="compositionally biased region" description="Low complexity" evidence="10">
    <location>
        <begin position="447"/>
        <end position="456"/>
    </location>
</feature>
<dbReference type="GO" id="GO:0006325">
    <property type="term" value="P:chromatin organization"/>
    <property type="evidence" value="ECO:0007669"/>
    <property type="project" value="UniProtKB-KW"/>
</dbReference>
<evidence type="ECO:0000256" key="6">
    <source>
        <dbReference type="ARBA" id="ARBA00023015"/>
    </source>
</evidence>
<dbReference type="AlphaFoldDB" id="A0A8C7SKE1"/>
<reference evidence="11" key="2">
    <citation type="submission" date="2025-08" db="UniProtKB">
        <authorList>
            <consortium name="Ensembl"/>
        </authorList>
    </citation>
    <scope>IDENTIFICATION</scope>
</reference>
<keyword evidence="9" id="KW-0539">Nucleus</keyword>
<evidence type="ECO:0000313" key="11">
    <source>
        <dbReference type="Ensembl" id="ENSOMYP00000069435.2"/>
    </source>
</evidence>
<dbReference type="Proteomes" id="UP000694395">
    <property type="component" value="Chromosome 21"/>
</dbReference>
<evidence type="ECO:0000256" key="2">
    <source>
        <dbReference type="ARBA" id="ARBA00021162"/>
    </source>
</evidence>
<organism evidence="11 12">
    <name type="scientific">Oncorhynchus mykiss</name>
    <name type="common">Rainbow trout</name>
    <name type="synonym">Salmo gairdneri</name>
    <dbReference type="NCBI Taxonomy" id="8022"/>
    <lineage>
        <taxon>Eukaryota</taxon>
        <taxon>Metazoa</taxon>
        <taxon>Chordata</taxon>
        <taxon>Craniata</taxon>
        <taxon>Vertebrata</taxon>
        <taxon>Euteleostomi</taxon>
        <taxon>Actinopterygii</taxon>
        <taxon>Neopterygii</taxon>
        <taxon>Teleostei</taxon>
        <taxon>Protacanthopterygii</taxon>
        <taxon>Salmoniformes</taxon>
        <taxon>Salmonidae</taxon>
        <taxon>Salmoninae</taxon>
        <taxon>Oncorhynchus</taxon>
    </lineage>
</organism>
<evidence type="ECO:0000256" key="7">
    <source>
        <dbReference type="ARBA" id="ARBA00023125"/>
    </source>
</evidence>
<dbReference type="GO" id="GO:0000403">
    <property type="term" value="F:Y-form DNA binding"/>
    <property type="evidence" value="ECO:0007669"/>
    <property type="project" value="TreeGrafter"/>
</dbReference>
<dbReference type="GO" id="GO:0000976">
    <property type="term" value="F:transcription cis-regulatory region binding"/>
    <property type="evidence" value="ECO:0007669"/>
    <property type="project" value="TreeGrafter"/>
</dbReference>
<dbReference type="PANTHER" id="PTHR12693">
    <property type="entry name" value="MENIN"/>
    <property type="match status" value="1"/>
</dbReference>
<name>A0A8C7SKE1_ONCMY</name>